<feature type="domain" description="Tyr recombinase" evidence="6">
    <location>
        <begin position="148"/>
        <end position="340"/>
    </location>
</feature>
<feature type="domain" description="Core-binding (CB)" evidence="7">
    <location>
        <begin position="39"/>
        <end position="117"/>
    </location>
</feature>
<keyword evidence="9" id="KW-1185">Reference proteome</keyword>
<dbReference type="Pfam" id="PF22022">
    <property type="entry name" value="Phage_int_M"/>
    <property type="match status" value="1"/>
</dbReference>
<evidence type="ECO:0000256" key="3">
    <source>
        <dbReference type="ARBA" id="ARBA00023125"/>
    </source>
</evidence>
<gene>
    <name evidence="8" type="ORF">OA238_c12280</name>
</gene>
<dbReference type="STRING" id="391616.OA238_c12280"/>
<organism evidence="8 9">
    <name type="scientific">Octadecabacter arcticus 238</name>
    <dbReference type="NCBI Taxonomy" id="391616"/>
    <lineage>
        <taxon>Bacteria</taxon>
        <taxon>Pseudomonadati</taxon>
        <taxon>Pseudomonadota</taxon>
        <taxon>Alphaproteobacteria</taxon>
        <taxon>Rhodobacterales</taxon>
        <taxon>Roseobacteraceae</taxon>
        <taxon>Octadecabacter</taxon>
    </lineage>
</organism>
<dbReference type="InterPro" id="IPR053876">
    <property type="entry name" value="Phage_int_M"/>
</dbReference>
<dbReference type="GO" id="GO:0015074">
    <property type="term" value="P:DNA integration"/>
    <property type="evidence" value="ECO:0007669"/>
    <property type="project" value="UniProtKB-KW"/>
</dbReference>
<dbReference type="PANTHER" id="PTHR30629">
    <property type="entry name" value="PROPHAGE INTEGRASE"/>
    <property type="match status" value="1"/>
</dbReference>
<keyword evidence="4" id="KW-0233">DNA recombination</keyword>
<proteinExistence type="inferred from homology"/>
<dbReference type="Gene3D" id="1.10.443.10">
    <property type="entry name" value="Intergrase catalytic core"/>
    <property type="match status" value="1"/>
</dbReference>
<dbReference type="InterPro" id="IPR011010">
    <property type="entry name" value="DNA_brk_join_enz"/>
</dbReference>
<dbReference type="eggNOG" id="COG0582">
    <property type="taxonomic scope" value="Bacteria"/>
</dbReference>
<dbReference type="Proteomes" id="UP000004688">
    <property type="component" value="Chromosome"/>
</dbReference>
<evidence type="ECO:0000256" key="4">
    <source>
        <dbReference type="ARBA" id="ARBA00023172"/>
    </source>
</evidence>
<dbReference type="InterPro" id="IPR044068">
    <property type="entry name" value="CB"/>
</dbReference>
<accession>M9RFN0</accession>
<dbReference type="PROSITE" id="PS51898">
    <property type="entry name" value="TYR_RECOMBINASE"/>
    <property type="match status" value="1"/>
</dbReference>
<evidence type="ECO:0000313" key="8">
    <source>
        <dbReference type="EMBL" id="AGI71399.1"/>
    </source>
</evidence>
<sequence length="369" mass="40588">MLSHLVPLSRTGVKYPNVRQQGRSSIDPLEEKKTRRIEPTVADLASDWLDVHASGLKSEQAIRSLIGGDLVKAIGRMKVTDVRRRDVIEAVEAKATTAPRQAALMLSYARMLLDYATDRDIVRANPVAGLKPASIKVAGKRDPLKPVVRLRVLDAEEIKSMWVNVESCGLHLLTGLALKLVLVTGQRPGEVAGMHENEISGRLWTIPASRRGKTSTTQTVYLTDTALNIITVAKAELERLQGRRKGALSGYIFEAKGGSSITNSALPRGVQRSHEALGVKDNETWGHWTPHDLRRTMRTGLSACKIAPHIAELTIGHTKRGIVATYDQHTFDSERRDAMMAWELRLMTIVAGNNPDAIVDNVLKLEAKA</sequence>
<dbReference type="EMBL" id="CP003742">
    <property type="protein sequence ID" value="AGI71399.1"/>
    <property type="molecule type" value="Genomic_DNA"/>
</dbReference>
<evidence type="ECO:0000313" key="9">
    <source>
        <dbReference type="Proteomes" id="UP000004688"/>
    </source>
</evidence>
<dbReference type="PROSITE" id="PS51900">
    <property type="entry name" value="CB"/>
    <property type="match status" value="1"/>
</dbReference>
<evidence type="ECO:0000256" key="5">
    <source>
        <dbReference type="PROSITE-ProRule" id="PRU01248"/>
    </source>
</evidence>
<evidence type="ECO:0000259" key="6">
    <source>
        <dbReference type="PROSITE" id="PS51898"/>
    </source>
</evidence>
<dbReference type="Pfam" id="PF00589">
    <property type="entry name" value="Phage_integrase"/>
    <property type="match status" value="1"/>
</dbReference>
<dbReference type="SUPFAM" id="SSF56349">
    <property type="entry name" value="DNA breaking-rejoining enzymes"/>
    <property type="match status" value="1"/>
</dbReference>
<protein>
    <submittedName>
        <fullName evidence="8">DNA integration/recombination/inversion protein</fullName>
    </submittedName>
</protein>
<dbReference type="InterPro" id="IPR002104">
    <property type="entry name" value="Integrase_catalytic"/>
</dbReference>
<reference evidence="8 9" key="1">
    <citation type="journal article" date="2013" name="PLoS ONE">
        <title>Poles Apart: Arctic and Antarctic Octadecabacter strains Share High Genome Plasticity and a New Type of Xanthorhodopsin.</title>
        <authorList>
            <person name="Vollmers J."/>
            <person name="Voget S."/>
            <person name="Dietrich S."/>
            <person name="Gollnow K."/>
            <person name="Smits M."/>
            <person name="Meyer K."/>
            <person name="Brinkhoff T."/>
            <person name="Simon M."/>
            <person name="Daniel R."/>
        </authorList>
    </citation>
    <scope>NUCLEOTIDE SEQUENCE [LARGE SCALE GENOMIC DNA]</scope>
    <source>
        <strain evidence="8 9">238</strain>
    </source>
</reference>
<dbReference type="HOGENOM" id="CLU_027562_0_4_5"/>
<dbReference type="PANTHER" id="PTHR30629:SF2">
    <property type="entry name" value="PROPHAGE INTEGRASE INTS-RELATED"/>
    <property type="match status" value="1"/>
</dbReference>
<comment type="similarity">
    <text evidence="1">Belongs to the 'phage' integrase family.</text>
</comment>
<dbReference type="InterPro" id="IPR050808">
    <property type="entry name" value="Phage_Integrase"/>
</dbReference>
<dbReference type="Gene3D" id="1.10.150.130">
    <property type="match status" value="1"/>
</dbReference>
<dbReference type="GO" id="GO:0006310">
    <property type="term" value="P:DNA recombination"/>
    <property type="evidence" value="ECO:0007669"/>
    <property type="project" value="UniProtKB-KW"/>
</dbReference>
<dbReference type="CDD" id="cd00801">
    <property type="entry name" value="INT_P4_C"/>
    <property type="match status" value="1"/>
</dbReference>
<keyword evidence="2" id="KW-0229">DNA integration</keyword>
<dbReference type="AlphaFoldDB" id="M9RFN0"/>
<dbReference type="InterPro" id="IPR013762">
    <property type="entry name" value="Integrase-like_cat_sf"/>
</dbReference>
<dbReference type="GO" id="GO:0003677">
    <property type="term" value="F:DNA binding"/>
    <property type="evidence" value="ECO:0007669"/>
    <property type="project" value="UniProtKB-UniRule"/>
</dbReference>
<evidence type="ECO:0000259" key="7">
    <source>
        <dbReference type="PROSITE" id="PS51900"/>
    </source>
</evidence>
<evidence type="ECO:0000256" key="2">
    <source>
        <dbReference type="ARBA" id="ARBA00022908"/>
    </source>
</evidence>
<keyword evidence="3 5" id="KW-0238">DNA-binding</keyword>
<evidence type="ECO:0000256" key="1">
    <source>
        <dbReference type="ARBA" id="ARBA00008857"/>
    </source>
</evidence>
<dbReference type="KEGG" id="oar:OA238_c12280"/>
<name>M9RFN0_9RHOB</name>
<dbReference type="InterPro" id="IPR010998">
    <property type="entry name" value="Integrase_recombinase_N"/>
</dbReference>